<evidence type="ECO:0000313" key="2">
    <source>
        <dbReference type="EMBL" id="KAK9871459.1"/>
    </source>
</evidence>
<dbReference type="EMBL" id="JARQZJ010000006">
    <property type="protein sequence ID" value="KAK9871459.1"/>
    <property type="molecule type" value="Genomic_DNA"/>
</dbReference>
<organism evidence="2 3">
    <name type="scientific">Henosepilachna vigintioctopunctata</name>
    <dbReference type="NCBI Taxonomy" id="420089"/>
    <lineage>
        <taxon>Eukaryota</taxon>
        <taxon>Metazoa</taxon>
        <taxon>Ecdysozoa</taxon>
        <taxon>Arthropoda</taxon>
        <taxon>Hexapoda</taxon>
        <taxon>Insecta</taxon>
        <taxon>Pterygota</taxon>
        <taxon>Neoptera</taxon>
        <taxon>Endopterygota</taxon>
        <taxon>Coleoptera</taxon>
        <taxon>Polyphaga</taxon>
        <taxon>Cucujiformia</taxon>
        <taxon>Coccinelloidea</taxon>
        <taxon>Coccinellidae</taxon>
        <taxon>Epilachninae</taxon>
        <taxon>Epilachnini</taxon>
        <taxon>Henosepilachna</taxon>
    </lineage>
</organism>
<comment type="caution">
    <text evidence="2">The sequence shown here is derived from an EMBL/GenBank/DDBJ whole genome shotgun (WGS) entry which is preliminary data.</text>
</comment>
<dbReference type="Proteomes" id="UP001431783">
    <property type="component" value="Unassembled WGS sequence"/>
</dbReference>
<proteinExistence type="predicted"/>
<gene>
    <name evidence="2" type="ORF">WA026_012833</name>
</gene>
<feature type="compositionally biased region" description="Basic and acidic residues" evidence="1">
    <location>
        <begin position="1"/>
        <end position="19"/>
    </location>
</feature>
<dbReference type="AlphaFoldDB" id="A0AAW1TLA7"/>
<reference evidence="2 3" key="1">
    <citation type="submission" date="2023-03" db="EMBL/GenBank/DDBJ databases">
        <title>Genome insight into feeding habits of ladybird beetles.</title>
        <authorList>
            <person name="Li H.-S."/>
            <person name="Huang Y.-H."/>
            <person name="Pang H."/>
        </authorList>
    </citation>
    <scope>NUCLEOTIDE SEQUENCE [LARGE SCALE GENOMIC DNA]</scope>
    <source>
        <strain evidence="2">SYSU_2023b</strain>
        <tissue evidence="2">Whole body</tissue>
    </source>
</reference>
<protein>
    <submittedName>
        <fullName evidence="2">Uncharacterized protein</fullName>
    </submittedName>
</protein>
<sequence length="109" mass="11727">MKADRNGKTENPKVGKLKSDVAAPTSVSGQYDKGCVAEDNEIVETKIRIGEGESKSKSDQKVYNVRRTPRTDKTKLIRGRQEHGSGQSFAGAVKRAHLHVGGVSAGTYA</sequence>
<feature type="region of interest" description="Disordered" evidence="1">
    <location>
        <begin position="1"/>
        <end position="32"/>
    </location>
</feature>
<accession>A0AAW1TLA7</accession>
<feature type="non-terminal residue" evidence="2">
    <location>
        <position position="109"/>
    </location>
</feature>
<keyword evidence="3" id="KW-1185">Reference proteome</keyword>
<feature type="compositionally biased region" description="Basic and acidic residues" evidence="1">
    <location>
        <begin position="48"/>
        <end position="60"/>
    </location>
</feature>
<evidence type="ECO:0000256" key="1">
    <source>
        <dbReference type="SAM" id="MobiDB-lite"/>
    </source>
</evidence>
<name>A0AAW1TLA7_9CUCU</name>
<evidence type="ECO:0000313" key="3">
    <source>
        <dbReference type="Proteomes" id="UP001431783"/>
    </source>
</evidence>
<feature type="region of interest" description="Disordered" evidence="1">
    <location>
        <begin position="48"/>
        <end position="72"/>
    </location>
</feature>